<keyword evidence="14" id="KW-1185">Reference proteome</keyword>
<keyword evidence="7 9" id="KW-0460">Magnesium</keyword>
<feature type="domain" description="Obg" evidence="12">
    <location>
        <begin position="1"/>
        <end position="159"/>
    </location>
</feature>
<feature type="binding site" evidence="9">
    <location>
        <begin position="318"/>
        <end position="320"/>
    </location>
    <ligand>
        <name>GTP</name>
        <dbReference type="ChEBI" id="CHEBI:37565"/>
    </ligand>
</feature>
<comment type="caution">
    <text evidence="13">The sequence shown here is derived from an EMBL/GenBank/DDBJ whole genome shotgun (WGS) entry which is preliminary data.</text>
</comment>
<dbReference type="PATRIC" id="fig|1620.3.peg.957"/>
<dbReference type="InterPro" id="IPR006169">
    <property type="entry name" value="GTP1_OBG_dom"/>
</dbReference>
<dbReference type="Pfam" id="PF01926">
    <property type="entry name" value="MMR_HSR1"/>
    <property type="match status" value="1"/>
</dbReference>
<dbReference type="PROSITE" id="PS00905">
    <property type="entry name" value="GTP1_OBG"/>
    <property type="match status" value="1"/>
</dbReference>
<dbReference type="GO" id="GO:0003924">
    <property type="term" value="F:GTPase activity"/>
    <property type="evidence" value="ECO:0007669"/>
    <property type="project" value="UniProtKB-UniRule"/>
</dbReference>
<dbReference type="Proteomes" id="UP000051673">
    <property type="component" value="Unassembled WGS sequence"/>
</dbReference>
<dbReference type="InterPro" id="IPR036346">
    <property type="entry name" value="GTP-bd_prot_GTP1/OBG_C_sf"/>
</dbReference>
<dbReference type="InterPro" id="IPR006073">
    <property type="entry name" value="GTP-bd"/>
</dbReference>
<evidence type="ECO:0000256" key="8">
    <source>
        <dbReference type="ARBA" id="ARBA00023134"/>
    </source>
</evidence>
<dbReference type="GO" id="GO:0005737">
    <property type="term" value="C:cytoplasm"/>
    <property type="evidence" value="ECO:0007669"/>
    <property type="project" value="UniProtKB-SubCell"/>
</dbReference>
<dbReference type="EMBL" id="JQCD01000030">
    <property type="protein sequence ID" value="KRN76363.1"/>
    <property type="molecule type" value="Genomic_DNA"/>
</dbReference>
<evidence type="ECO:0000313" key="14">
    <source>
        <dbReference type="Proteomes" id="UP000051673"/>
    </source>
</evidence>
<dbReference type="PRINTS" id="PR00326">
    <property type="entry name" value="GTP1OBG"/>
</dbReference>
<dbReference type="NCBIfam" id="TIGR03595">
    <property type="entry name" value="Obg_CgtA_exten"/>
    <property type="match status" value="1"/>
</dbReference>
<comment type="subcellular location">
    <subcellularLocation>
        <location evidence="9">Cytoplasm</location>
    </subcellularLocation>
</comment>
<dbReference type="AlphaFoldDB" id="A0A0R2JGB4"/>
<evidence type="ECO:0000256" key="2">
    <source>
        <dbReference type="ARBA" id="ARBA00007699"/>
    </source>
</evidence>
<dbReference type="GO" id="GO:0042254">
    <property type="term" value="P:ribosome biogenesis"/>
    <property type="evidence" value="ECO:0007669"/>
    <property type="project" value="UniProtKB-UniRule"/>
</dbReference>
<comment type="cofactor">
    <cofactor evidence="1 9">
        <name>Mg(2+)</name>
        <dbReference type="ChEBI" id="CHEBI:18420"/>
    </cofactor>
</comment>
<dbReference type="Pfam" id="PF09269">
    <property type="entry name" value="DUF1967"/>
    <property type="match status" value="1"/>
</dbReference>
<dbReference type="Pfam" id="PF01018">
    <property type="entry name" value="GTP1_OBG"/>
    <property type="match status" value="1"/>
</dbReference>
<reference evidence="13 14" key="1">
    <citation type="journal article" date="2015" name="Genome Announc.">
        <title>Expanding the biotechnology potential of lactobacilli through comparative genomics of 213 strains and associated genera.</title>
        <authorList>
            <person name="Sun Z."/>
            <person name="Harris H.M."/>
            <person name="McCann A."/>
            <person name="Guo C."/>
            <person name="Argimon S."/>
            <person name="Zhang W."/>
            <person name="Yang X."/>
            <person name="Jeffery I.B."/>
            <person name="Cooney J.C."/>
            <person name="Kagawa T.F."/>
            <person name="Liu W."/>
            <person name="Song Y."/>
            <person name="Salvetti E."/>
            <person name="Wrobel A."/>
            <person name="Rasinkangas P."/>
            <person name="Parkhill J."/>
            <person name="Rea M.C."/>
            <person name="O'Sullivan O."/>
            <person name="Ritari J."/>
            <person name="Douillard F.P."/>
            <person name="Paul Ross R."/>
            <person name="Yang R."/>
            <person name="Briner A.E."/>
            <person name="Felis G.E."/>
            <person name="de Vos W.M."/>
            <person name="Barrangou R."/>
            <person name="Klaenhammer T.R."/>
            <person name="Caufield P.W."/>
            <person name="Cui Y."/>
            <person name="Zhang H."/>
            <person name="O'Toole P.W."/>
        </authorList>
    </citation>
    <scope>NUCLEOTIDE SEQUENCE [LARGE SCALE GENOMIC DNA]</scope>
    <source>
        <strain evidence="13 14">DSM 20014</strain>
    </source>
</reference>
<comment type="function">
    <text evidence="9">An essential GTPase which binds GTP, GDP and possibly (p)ppGpp with moderate affinity, with high nucleotide exchange rates and a fairly low GTP hydrolysis rate. Plays a role in control of the cell cycle, stress response, ribosome biogenesis and in those bacteria that undergo differentiation, in morphogenesis control.</text>
</comment>
<feature type="binding site" evidence="9">
    <location>
        <begin position="284"/>
        <end position="287"/>
    </location>
    <ligand>
        <name>GTP</name>
        <dbReference type="ChEBI" id="CHEBI:37565"/>
    </ligand>
</feature>
<dbReference type="InterPro" id="IPR014100">
    <property type="entry name" value="GTP-bd_Obg/CgtA"/>
</dbReference>
<dbReference type="NCBIfam" id="NF008956">
    <property type="entry name" value="PRK12299.1"/>
    <property type="match status" value="1"/>
</dbReference>
<dbReference type="InterPro" id="IPR015349">
    <property type="entry name" value="OCT_dom"/>
</dbReference>
<accession>A0A0R2JGB4</accession>
<dbReference type="InterPro" id="IPR027417">
    <property type="entry name" value="P-loop_NTPase"/>
</dbReference>
<keyword evidence="3 9" id="KW-0963">Cytoplasm</keyword>
<feature type="binding site" evidence="9">
    <location>
        <position position="173"/>
    </location>
    <ligand>
        <name>Mg(2+)</name>
        <dbReference type="ChEBI" id="CHEBI:18420"/>
    </ligand>
</feature>
<evidence type="ECO:0000256" key="4">
    <source>
        <dbReference type="ARBA" id="ARBA00022723"/>
    </source>
</evidence>
<evidence type="ECO:0000256" key="5">
    <source>
        <dbReference type="ARBA" id="ARBA00022741"/>
    </source>
</evidence>
<dbReference type="Gene3D" id="3.30.300.350">
    <property type="entry name" value="GTP-binding protein OBG, C-terminal domain"/>
    <property type="match status" value="1"/>
</dbReference>
<comment type="similarity">
    <text evidence="2 9">Belongs to the TRAFAC class OBG-HflX-like GTPase superfamily. OBG GTPase family.</text>
</comment>
<name>A0A0R2JGB4_9LACO</name>
<organism evidence="13 14">
    <name type="scientific">Weissella minor</name>
    <dbReference type="NCBI Taxonomy" id="1620"/>
    <lineage>
        <taxon>Bacteria</taxon>
        <taxon>Bacillati</taxon>
        <taxon>Bacillota</taxon>
        <taxon>Bacilli</taxon>
        <taxon>Lactobacillales</taxon>
        <taxon>Lactobacillaceae</taxon>
        <taxon>Weissella</taxon>
    </lineage>
</organism>
<dbReference type="NCBIfam" id="NF008954">
    <property type="entry name" value="PRK12296.1"/>
    <property type="match status" value="1"/>
</dbReference>
<feature type="binding site" evidence="9">
    <location>
        <position position="193"/>
    </location>
    <ligand>
        <name>Mg(2+)</name>
        <dbReference type="ChEBI" id="CHEBI:18420"/>
    </ligand>
</feature>
<dbReference type="SUPFAM" id="SSF102741">
    <property type="entry name" value="Obg GTP-binding protein C-terminal domain"/>
    <property type="match status" value="1"/>
</dbReference>
<dbReference type="GO" id="GO:0000287">
    <property type="term" value="F:magnesium ion binding"/>
    <property type="evidence" value="ECO:0007669"/>
    <property type="project" value="InterPro"/>
</dbReference>
<evidence type="ECO:0000259" key="10">
    <source>
        <dbReference type="PROSITE" id="PS51710"/>
    </source>
</evidence>
<dbReference type="EC" id="3.6.5.-" evidence="9"/>
<gene>
    <name evidence="9" type="primary">obg</name>
    <name evidence="13" type="ORF">IV67_GL000941</name>
</gene>
<dbReference type="GO" id="GO:0005525">
    <property type="term" value="F:GTP binding"/>
    <property type="evidence" value="ECO:0007669"/>
    <property type="project" value="UniProtKB-UniRule"/>
</dbReference>
<evidence type="ECO:0000256" key="7">
    <source>
        <dbReference type="ARBA" id="ARBA00022842"/>
    </source>
</evidence>
<dbReference type="SUPFAM" id="SSF52540">
    <property type="entry name" value="P-loop containing nucleoside triphosphate hydrolases"/>
    <property type="match status" value="1"/>
</dbReference>
<keyword evidence="4 9" id="KW-0479">Metal-binding</keyword>
<dbReference type="FunFam" id="2.70.210.12:FF:000001">
    <property type="entry name" value="GTPase Obg"/>
    <property type="match status" value="1"/>
</dbReference>
<evidence type="ECO:0000259" key="12">
    <source>
        <dbReference type="PROSITE" id="PS51883"/>
    </source>
</evidence>
<dbReference type="PROSITE" id="PS51710">
    <property type="entry name" value="G_OBG"/>
    <property type="match status" value="1"/>
</dbReference>
<evidence type="ECO:0000256" key="6">
    <source>
        <dbReference type="ARBA" id="ARBA00022801"/>
    </source>
</evidence>
<dbReference type="InterPro" id="IPR006074">
    <property type="entry name" value="GTP1-OBG_CS"/>
</dbReference>
<sequence>MAFVDQVKINVKAGKGGDGVVSFRHEKYIDRGGPFGGDGGRGGSVILKVDSGLRTLMDFRYKRHFKATPGQNGATKGMTGRSSDDLVISVPEGTTVTNTETGQIIGDLTEPGEELVVAKGGRGGRGNIHFATSRNPAPEIAENGEPGQEFGLQLELRVLADVGLVGFPSVGKSTLLSVVTAAKPKVAEYHFTTLVPNLGMVQLDDGRDFVMADLPGLIEGASDGVGLGIQFLRHVERTRVILHMIDMSGIDPENDPYEAYQAINRELESYDPALLERPQIIVPTKMDMPDAETALEMFKEQLAADPDVADNVEIMPISSLNRDGVQELMRRTADLLDVTPQFIAKDMVPDEDSVTYEFEANKKPAFEIEEEEPGLWVVYGDEVEDLMRRTNTAFTESIMRFARVIRKMGVDDALRKAGAKNGDTVQILDFQFEYEE</sequence>
<keyword evidence="5 9" id="KW-0547">Nucleotide-binding</keyword>
<evidence type="ECO:0000256" key="1">
    <source>
        <dbReference type="ARBA" id="ARBA00001946"/>
    </source>
</evidence>
<feature type="binding site" evidence="9">
    <location>
        <begin position="213"/>
        <end position="216"/>
    </location>
    <ligand>
        <name>GTP</name>
        <dbReference type="ChEBI" id="CHEBI:37565"/>
    </ligand>
</feature>
<keyword evidence="8 9" id="KW-0342">GTP-binding</keyword>
<feature type="binding site" evidence="9">
    <location>
        <begin position="166"/>
        <end position="173"/>
    </location>
    <ligand>
        <name>GTP</name>
        <dbReference type="ChEBI" id="CHEBI:37565"/>
    </ligand>
</feature>
<dbReference type="HAMAP" id="MF_01454">
    <property type="entry name" value="GTPase_Obg"/>
    <property type="match status" value="1"/>
</dbReference>
<feature type="domain" description="OBG-type G" evidence="10">
    <location>
        <begin position="160"/>
        <end position="337"/>
    </location>
</feature>
<dbReference type="Gene3D" id="3.40.50.300">
    <property type="entry name" value="P-loop containing nucleotide triphosphate hydrolases"/>
    <property type="match status" value="1"/>
</dbReference>
<evidence type="ECO:0000259" key="11">
    <source>
        <dbReference type="PROSITE" id="PS51881"/>
    </source>
</evidence>
<keyword evidence="6 9" id="KW-0378">Hydrolase</keyword>
<dbReference type="CDD" id="cd01898">
    <property type="entry name" value="Obg"/>
    <property type="match status" value="1"/>
</dbReference>
<dbReference type="NCBIfam" id="TIGR02729">
    <property type="entry name" value="Obg_CgtA"/>
    <property type="match status" value="1"/>
</dbReference>
<proteinExistence type="inferred from homology"/>
<evidence type="ECO:0000256" key="3">
    <source>
        <dbReference type="ARBA" id="ARBA00022490"/>
    </source>
</evidence>
<feature type="domain" description="OCT" evidence="11">
    <location>
        <begin position="358"/>
        <end position="436"/>
    </location>
</feature>
<dbReference type="NCBIfam" id="NF008955">
    <property type="entry name" value="PRK12297.1"/>
    <property type="match status" value="1"/>
</dbReference>
<protein>
    <recommendedName>
        <fullName evidence="9">GTPase Obg</fullName>
        <ecNumber evidence="9">3.6.5.-</ecNumber>
    </recommendedName>
    <alternativeName>
        <fullName evidence="9">GTP-binding protein Obg</fullName>
    </alternativeName>
</protein>
<dbReference type="PIRSF" id="PIRSF002401">
    <property type="entry name" value="GTP_bd_Obg/CgtA"/>
    <property type="match status" value="1"/>
</dbReference>
<dbReference type="OrthoDB" id="9807318at2"/>
<feature type="binding site" evidence="9">
    <location>
        <begin position="191"/>
        <end position="195"/>
    </location>
    <ligand>
        <name>GTP</name>
        <dbReference type="ChEBI" id="CHEBI:37565"/>
    </ligand>
</feature>
<dbReference type="PANTHER" id="PTHR11702">
    <property type="entry name" value="DEVELOPMENTALLY REGULATED GTP-BINDING PROTEIN-RELATED"/>
    <property type="match status" value="1"/>
</dbReference>
<dbReference type="RefSeq" id="WP_057788626.1">
    <property type="nucleotide sequence ID" value="NZ_CBDALJ010000021.1"/>
</dbReference>
<comment type="subunit">
    <text evidence="9">Monomer.</text>
</comment>
<dbReference type="PROSITE" id="PS51883">
    <property type="entry name" value="OBG"/>
    <property type="match status" value="1"/>
</dbReference>
<dbReference type="Gene3D" id="2.70.210.12">
    <property type="entry name" value="GTP1/OBG domain"/>
    <property type="match status" value="1"/>
</dbReference>
<evidence type="ECO:0000256" key="9">
    <source>
        <dbReference type="HAMAP-Rule" id="MF_01454"/>
    </source>
</evidence>
<dbReference type="InterPro" id="IPR036726">
    <property type="entry name" value="GTP1_OBG_dom_sf"/>
</dbReference>
<dbReference type="PANTHER" id="PTHR11702:SF31">
    <property type="entry name" value="MITOCHONDRIAL RIBOSOME-ASSOCIATED GTPASE 2"/>
    <property type="match status" value="1"/>
</dbReference>
<dbReference type="InterPro" id="IPR045086">
    <property type="entry name" value="OBG_GTPase"/>
</dbReference>
<dbReference type="PROSITE" id="PS51881">
    <property type="entry name" value="OCT"/>
    <property type="match status" value="1"/>
</dbReference>
<evidence type="ECO:0000313" key="13">
    <source>
        <dbReference type="EMBL" id="KRN76363.1"/>
    </source>
</evidence>
<dbReference type="InterPro" id="IPR031167">
    <property type="entry name" value="G_OBG"/>
</dbReference>
<dbReference type="STRING" id="1620.IV67_GL000941"/>
<dbReference type="SUPFAM" id="SSF82051">
    <property type="entry name" value="Obg GTP-binding protein N-terminal domain"/>
    <property type="match status" value="1"/>
</dbReference>